<reference evidence="5" key="1">
    <citation type="submission" date="2019-07" db="EMBL/GenBank/DDBJ databases">
        <authorList>
            <person name="Dittberner H."/>
        </authorList>
    </citation>
    <scope>NUCLEOTIDE SEQUENCE [LARGE SCALE GENOMIC DNA]</scope>
</reference>
<sequence length="223" mass="25537">MAQYVPTLEFYSNKLPLISTTYASSESFFAINVNPLCKPQDVTDTFMPNIAYFEFLRLYRYKVDDILEVIGFHDNTPQFRFARRKNVVLSIQTEATTEEDLLKAVTNAKLVLESSDLTLMEFTSYADISTAPGHYVLYWELKTNKFNNNNATTKLDENVLAECCYVVEESLDALYRKERTKDGKIGALEIRVVQNGTFDALMDFFVSRGGSVTQYKTPLEHVH</sequence>
<feature type="domain" description="GH3 middle" evidence="3">
    <location>
        <begin position="58"/>
        <end position="84"/>
    </location>
</feature>
<protein>
    <submittedName>
        <fullName evidence="5">Uncharacterized protein</fullName>
    </submittedName>
</protein>
<evidence type="ECO:0000259" key="4">
    <source>
        <dbReference type="Pfam" id="PF23572"/>
    </source>
</evidence>
<evidence type="ECO:0000256" key="2">
    <source>
        <dbReference type="ARBA" id="ARBA00022598"/>
    </source>
</evidence>
<dbReference type="PANTHER" id="PTHR31901">
    <property type="entry name" value="GH3 DOMAIN-CONTAINING PROTEIN"/>
    <property type="match status" value="1"/>
</dbReference>
<dbReference type="InterPro" id="IPR055377">
    <property type="entry name" value="GH3_M"/>
</dbReference>
<evidence type="ECO:0000313" key="6">
    <source>
        <dbReference type="Proteomes" id="UP000489600"/>
    </source>
</evidence>
<dbReference type="OrthoDB" id="10004661at2759"/>
<feature type="domain" description="GH3 C-terminal" evidence="4">
    <location>
        <begin position="99"/>
        <end position="218"/>
    </location>
</feature>
<keyword evidence="2" id="KW-0436">Ligase</keyword>
<dbReference type="AlphaFoldDB" id="A0A565ARI8"/>
<proteinExistence type="inferred from homology"/>
<dbReference type="Proteomes" id="UP000489600">
    <property type="component" value="Unassembled WGS sequence"/>
</dbReference>
<accession>A0A565ARI8</accession>
<organism evidence="5 6">
    <name type="scientific">Arabis nemorensis</name>
    <dbReference type="NCBI Taxonomy" id="586526"/>
    <lineage>
        <taxon>Eukaryota</taxon>
        <taxon>Viridiplantae</taxon>
        <taxon>Streptophyta</taxon>
        <taxon>Embryophyta</taxon>
        <taxon>Tracheophyta</taxon>
        <taxon>Spermatophyta</taxon>
        <taxon>Magnoliopsida</taxon>
        <taxon>eudicotyledons</taxon>
        <taxon>Gunneridae</taxon>
        <taxon>Pentapetalae</taxon>
        <taxon>rosids</taxon>
        <taxon>malvids</taxon>
        <taxon>Brassicales</taxon>
        <taxon>Brassicaceae</taxon>
        <taxon>Arabideae</taxon>
        <taxon>Arabis</taxon>
    </lineage>
</organism>
<keyword evidence="6" id="KW-1185">Reference proteome</keyword>
<dbReference type="GO" id="GO:0016881">
    <property type="term" value="F:acid-amino acid ligase activity"/>
    <property type="evidence" value="ECO:0007669"/>
    <property type="project" value="TreeGrafter"/>
</dbReference>
<evidence type="ECO:0000256" key="1">
    <source>
        <dbReference type="ARBA" id="ARBA00008068"/>
    </source>
</evidence>
<dbReference type="EMBL" id="CABITT030000001">
    <property type="protein sequence ID" value="VVA92036.1"/>
    <property type="molecule type" value="Genomic_DNA"/>
</dbReference>
<dbReference type="PANTHER" id="PTHR31901:SF33">
    <property type="entry name" value="INDOLE-3-ACETIC ACID-AMIDO SYNTHETASE GH3.17"/>
    <property type="match status" value="1"/>
</dbReference>
<comment type="similarity">
    <text evidence="1">Belongs to the IAA-amido conjugating enzyme family.</text>
</comment>
<dbReference type="InterPro" id="IPR055378">
    <property type="entry name" value="GH3_C"/>
</dbReference>
<evidence type="ECO:0000259" key="3">
    <source>
        <dbReference type="Pfam" id="PF23571"/>
    </source>
</evidence>
<dbReference type="Pfam" id="PF23571">
    <property type="entry name" value="GH3_M"/>
    <property type="match status" value="1"/>
</dbReference>
<evidence type="ECO:0000313" key="5">
    <source>
        <dbReference type="EMBL" id="VVA92036.1"/>
    </source>
</evidence>
<comment type="caution">
    <text evidence="5">The sequence shown here is derived from an EMBL/GenBank/DDBJ whole genome shotgun (WGS) entry which is preliminary data.</text>
</comment>
<dbReference type="InterPro" id="IPR004993">
    <property type="entry name" value="GH3"/>
</dbReference>
<gene>
    <name evidence="5" type="ORF">ANE_LOCUS2481</name>
</gene>
<dbReference type="GO" id="GO:0005737">
    <property type="term" value="C:cytoplasm"/>
    <property type="evidence" value="ECO:0007669"/>
    <property type="project" value="TreeGrafter"/>
</dbReference>
<name>A0A565ARI8_9BRAS</name>
<dbReference type="Pfam" id="PF23572">
    <property type="entry name" value="GH3_C"/>
    <property type="match status" value="1"/>
</dbReference>